<gene>
    <name evidence="2" type="ORF">PJ311_10360</name>
</gene>
<keyword evidence="1" id="KW-1133">Transmembrane helix</keyword>
<reference evidence="2 3" key="1">
    <citation type="submission" date="2023-01" db="EMBL/GenBank/DDBJ databases">
        <title>Bacillus changyiensis sp. nov., isolated from a coastal deposit.</title>
        <authorList>
            <person name="Xiao G."/>
            <person name="Lai Q."/>
            <person name="Hu Z."/>
            <person name="Shao Z."/>
        </authorList>
    </citation>
    <scope>NUCLEOTIDE SEQUENCE [LARGE SCALE GENOMIC DNA]</scope>
    <source>
        <strain evidence="2 3">CLL-7-23</strain>
    </source>
</reference>
<feature type="transmembrane region" description="Helical" evidence="1">
    <location>
        <begin position="7"/>
        <end position="24"/>
    </location>
</feature>
<sequence length="57" mass="6706">MKDKVNIILSLVFFLIGIVIIYFVPHGKDGYWFIPVAIYWIIDVYRKAKKESEDATK</sequence>
<evidence type="ECO:0000313" key="3">
    <source>
        <dbReference type="Proteomes" id="UP001211894"/>
    </source>
</evidence>
<accession>A0ABT4X4C7</accession>
<dbReference type="Proteomes" id="UP001211894">
    <property type="component" value="Unassembled WGS sequence"/>
</dbReference>
<protein>
    <submittedName>
        <fullName evidence="2">Uncharacterized protein</fullName>
    </submittedName>
</protein>
<keyword evidence="1" id="KW-0472">Membrane</keyword>
<comment type="caution">
    <text evidence="2">The sequence shown here is derived from an EMBL/GenBank/DDBJ whole genome shotgun (WGS) entry which is preliminary data.</text>
</comment>
<proteinExistence type="predicted"/>
<keyword evidence="1" id="KW-0812">Transmembrane</keyword>
<evidence type="ECO:0000256" key="1">
    <source>
        <dbReference type="SAM" id="Phobius"/>
    </source>
</evidence>
<name>A0ABT4X4C7_9BACI</name>
<organism evidence="2 3">
    <name type="scientific">Bacillus changyiensis</name>
    <dbReference type="NCBI Taxonomy" id="3004103"/>
    <lineage>
        <taxon>Bacteria</taxon>
        <taxon>Bacillati</taxon>
        <taxon>Bacillota</taxon>
        <taxon>Bacilli</taxon>
        <taxon>Bacillales</taxon>
        <taxon>Bacillaceae</taxon>
        <taxon>Bacillus</taxon>
    </lineage>
</organism>
<dbReference type="EMBL" id="JAQKAB010000006">
    <property type="protein sequence ID" value="MDA7027010.1"/>
    <property type="molecule type" value="Genomic_DNA"/>
</dbReference>
<keyword evidence="3" id="KW-1185">Reference proteome</keyword>
<evidence type="ECO:0000313" key="2">
    <source>
        <dbReference type="EMBL" id="MDA7027010.1"/>
    </source>
</evidence>
<dbReference type="RefSeq" id="WP_271340868.1">
    <property type="nucleotide sequence ID" value="NZ_JAQKAB010000006.1"/>
</dbReference>